<reference evidence="2 3" key="1">
    <citation type="submission" date="2024-03" db="EMBL/GenBank/DDBJ databases">
        <title>Cognatishimia coralii sp. nov., a marine bacterium isolated from coral surrounding seawater.</title>
        <authorList>
            <person name="Liu X."/>
            <person name="Liu S."/>
            <person name="Sun H."/>
            <person name="Zhang Y."/>
        </authorList>
    </citation>
    <scope>NUCLEOTIDE SEQUENCE [LARGE SCALE GENOMIC DNA]</scope>
    <source>
        <strain evidence="2 3">D5M38</strain>
    </source>
</reference>
<dbReference type="Proteomes" id="UP001368270">
    <property type="component" value="Unassembled WGS sequence"/>
</dbReference>
<feature type="domain" description="Aminoglycoside phosphotransferase" evidence="1">
    <location>
        <begin position="33"/>
        <end position="213"/>
    </location>
</feature>
<dbReference type="RefSeq" id="WP_339403657.1">
    <property type="nucleotide sequence ID" value="NZ_JBBGAZ010000005.1"/>
</dbReference>
<proteinExistence type="predicted"/>
<organism evidence="2 3">
    <name type="scientific">Cognatishimia coralii</name>
    <dbReference type="NCBI Taxonomy" id="3083254"/>
    <lineage>
        <taxon>Bacteria</taxon>
        <taxon>Pseudomonadati</taxon>
        <taxon>Pseudomonadota</taxon>
        <taxon>Alphaproteobacteria</taxon>
        <taxon>Rhodobacterales</taxon>
        <taxon>Paracoccaceae</taxon>
        <taxon>Cognatishimia</taxon>
    </lineage>
</organism>
<evidence type="ECO:0000259" key="1">
    <source>
        <dbReference type="Pfam" id="PF01636"/>
    </source>
</evidence>
<sequence length="284" mass="31029">MIQTAPLPSAQLRHIVSEVVPWTADGQWSVLFGGRTNTTWQVSGGDQCLVLKLYRAASGNPLFPNDAQAEGVMLRHLAGLGIAPELVTEFDAPEGYCTLYHAIPGDPWRESVAEVADMMQKLHAQPVPSGLRRIPNGSAEILEHADHILSRCHQHTELSELRPLLDVPPTDETVLLHCDMVPGNLITNEAGLYLIDWQCPGVGDPCEDMAIFVSPAMQGLYRGSVLSADELDGFLACIPQHEARYRSLAPAYHYRMAAYCAWKVEQGTPDYAAGYEAEVAALKG</sequence>
<dbReference type="Gene3D" id="3.90.1200.10">
    <property type="match status" value="1"/>
</dbReference>
<evidence type="ECO:0000313" key="3">
    <source>
        <dbReference type="Proteomes" id="UP001368270"/>
    </source>
</evidence>
<accession>A0ABU8QHB8</accession>
<name>A0ABU8QHB8_9RHOB</name>
<comment type="caution">
    <text evidence="2">The sequence shown here is derived from an EMBL/GenBank/DDBJ whole genome shotgun (WGS) entry which is preliminary data.</text>
</comment>
<protein>
    <submittedName>
        <fullName evidence="2">Phosphotransferase</fullName>
    </submittedName>
</protein>
<dbReference type="InterPro" id="IPR011009">
    <property type="entry name" value="Kinase-like_dom_sf"/>
</dbReference>
<dbReference type="EMBL" id="JBBGAZ010000005">
    <property type="protein sequence ID" value="MEJ5218815.1"/>
    <property type="molecule type" value="Genomic_DNA"/>
</dbReference>
<dbReference type="SUPFAM" id="SSF56112">
    <property type="entry name" value="Protein kinase-like (PK-like)"/>
    <property type="match status" value="1"/>
</dbReference>
<gene>
    <name evidence="2" type="ORF">WG622_11210</name>
</gene>
<dbReference type="Pfam" id="PF01636">
    <property type="entry name" value="APH"/>
    <property type="match status" value="1"/>
</dbReference>
<keyword evidence="3" id="KW-1185">Reference proteome</keyword>
<evidence type="ECO:0000313" key="2">
    <source>
        <dbReference type="EMBL" id="MEJ5218815.1"/>
    </source>
</evidence>
<dbReference type="InterPro" id="IPR002575">
    <property type="entry name" value="Aminoglycoside_PTrfase"/>
</dbReference>